<dbReference type="Pfam" id="PF02585">
    <property type="entry name" value="PIG-L"/>
    <property type="match status" value="1"/>
</dbReference>
<dbReference type="InterPro" id="IPR024078">
    <property type="entry name" value="LmbE-like_dom_sf"/>
</dbReference>
<dbReference type="SUPFAM" id="SSF102588">
    <property type="entry name" value="LmbE-like"/>
    <property type="match status" value="1"/>
</dbReference>
<evidence type="ECO:0000256" key="1">
    <source>
        <dbReference type="ARBA" id="ARBA00022833"/>
    </source>
</evidence>
<accession>A0ABT7A0U8</accession>
<sequence>MLTAALLCAVTVAGVTSCGGEGAASDVGKKGGQRAPALGPPAPTGAWASASGRTVHTSESVLQIVAHPDDDLYFINPEVGQALRSGRPLTTVFLTSGESDGVNAPRKHRPAHSPGDRATYAEARQNGIRAAYAEMVTGDRGTRWKRTVLRTAGGGRAELDTLSGHPHIRLVWTLLREAGSITAHRPHSLHGLWSGQVSTLDTQLTSSGPVPRASTYTREQLVRTLTGYLRTFRPTHIRIQDPTPGRLDRNKKYADHQDHFSGARFAQEALARYERDKKRPHFTVESYLGYFNGGLPHVLGGKAAEDKLRALDTYAWSDRNRTSCPHEAGCGDLKMVPRQQHQGWSHGIRHTSGDSTGWLSAGSGDSLRAFSVLDGRIAVRERRAGGAGGAGGWGAPELLPGTGIDPGLSPVRLADGGTAVFGTRTLIGPEPAGYSREVGFTVQQGGRTGSFGPWQTLGTPEPADAVGLSDISAPAVSVAPDGALTVVVRNSNHSLSARVQQPGGAWLPWLRLGGRAVHGDPAVGTDAEGRLYVVASTPKNVLAWFQKTPGGDLSGPVTTGLPPTTGPVRLQEDGDGVRLYFRAPRTGSVSTARLRGADLVRGIGAGAGTVPGTGTGASVIAPVKVTDLGGPGGYGPIGVSRLSGGDTLLAARTGRGDLATTVVRGTPGDAGASGAPGAPARPRWSSTGFLFAGTPSTSAVPSGGGVVAVTGLDGRLYWAPVGSGRAGGWRPA</sequence>
<keyword evidence="1" id="KW-0862">Zinc</keyword>
<comment type="caution">
    <text evidence="3">The sequence shown here is derived from an EMBL/GenBank/DDBJ whole genome shotgun (WGS) entry which is preliminary data.</text>
</comment>
<name>A0ABT7A0U8_9ACTN</name>
<proteinExistence type="predicted"/>
<evidence type="ECO:0000313" key="4">
    <source>
        <dbReference type="Proteomes" id="UP001214441"/>
    </source>
</evidence>
<dbReference type="EMBL" id="JANCPR020000022">
    <property type="protein sequence ID" value="MDJ1134697.1"/>
    <property type="molecule type" value="Genomic_DNA"/>
</dbReference>
<evidence type="ECO:0000313" key="3">
    <source>
        <dbReference type="EMBL" id="MDJ1134697.1"/>
    </source>
</evidence>
<reference evidence="3 4" key="1">
    <citation type="submission" date="2023-05" db="EMBL/GenBank/DDBJ databases">
        <title>Streptantibioticus silvisoli sp. nov., acidotolerant actinomycetes 1 from pine litter.</title>
        <authorList>
            <person name="Swiecimska M."/>
            <person name="Golinska P."/>
            <person name="Sangal V."/>
            <person name="Wachnowicz B."/>
            <person name="Goodfellow M."/>
        </authorList>
    </citation>
    <scope>NUCLEOTIDE SEQUENCE [LARGE SCALE GENOMIC DNA]</scope>
    <source>
        <strain evidence="3 4">DSM 42109</strain>
    </source>
</reference>
<keyword evidence="4" id="KW-1185">Reference proteome</keyword>
<dbReference type="InterPro" id="IPR003737">
    <property type="entry name" value="GlcNAc_PI_deacetylase-related"/>
</dbReference>
<dbReference type="PANTHER" id="PTHR12993">
    <property type="entry name" value="N-ACETYLGLUCOSAMINYL-PHOSPHATIDYLINOSITOL DE-N-ACETYLASE-RELATED"/>
    <property type="match status" value="1"/>
</dbReference>
<feature type="region of interest" description="Disordered" evidence="2">
    <location>
        <begin position="96"/>
        <end position="117"/>
    </location>
</feature>
<organism evidence="3 4">
    <name type="scientific">Streptomyces iconiensis</name>
    <dbReference type="NCBI Taxonomy" id="1384038"/>
    <lineage>
        <taxon>Bacteria</taxon>
        <taxon>Bacillati</taxon>
        <taxon>Actinomycetota</taxon>
        <taxon>Actinomycetes</taxon>
        <taxon>Kitasatosporales</taxon>
        <taxon>Streptomycetaceae</taxon>
        <taxon>Streptomyces</taxon>
    </lineage>
</organism>
<dbReference type="SUPFAM" id="SSF89372">
    <property type="entry name" value="Fucose-specific lectin"/>
    <property type="match status" value="1"/>
</dbReference>
<dbReference type="Proteomes" id="UP001214441">
    <property type="component" value="Unassembled WGS sequence"/>
</dbReference>
<protein>
    <submittedName>
        <fullName evidence="3">PIG-L family deacetylase</fullName>
    </submittedName>
</protein>
<evidence type="ECO:0000256" key="2">
    <source>
        <dbReference type="SAM" id="MobiDB-lite"/>
    </source>
</evidence>
<dbReference type="PANTHER" id="PTHR12993:SF26">
    <property type="entry name" value="1D-MYO-INOSITOL 2-ACETAMIDO-2-DEOXY-ALPHA-D-GLUCOPYRANOSIDE DEACETYLASE"/>
    <property type="match status" value="1"/>
</dbReference>
<feature type="region of interest" description="Disordered" evidence="2">
    <location>
        <begin position="20"/>
        <end position="51"/>
    </location>
</feature>
<gene>
    <name evidence="3" type="ORF">NMN56_022585</name>
</gene>
<dbReference type="RefSeq" id="WP_283742502.1">
    <property type="nucleotide sequence ID" value="NZ_JANCPR020000022.1"/>
</dbReference>
<dbReference type="Gene3D" id="3.40.50.10320">
    <property type="entry name" value="LmbE-like"/>
    <property type="match status" value="1"/>
</dbReference>